<feature type="region of interest" description="Disordered" evidence="8">
    <location>
        <begin position="110"/>
        <end position="154"/>
    </location>
</feature>
<organism evidence="9 10">
    <name type="scientific">Triparma columacea</name>
    <dbReference type="NCBI Taxonomy" id="722753"/>
    <lineage>
        <taxon>Eukaryota</taxon>
        <taxon>Sar</taxon>
        <taxon>Stramenopiles</taxon>
        <taxon>Ochrophyta</taxon>
        <taxon>Bolidophyceae</taxon>
        <taxon>Parmales</taxon>
        <taxon>Triparmaceae</taxon>
        <taxon>Triparma</taxon>
    </lineage>
</organism>
<dbReference type="Pfam" id="PF00400">
    <property type="entry name" value="WD40"/>
    <property type="match status" value="1"/>
</dbReference>
<feature type="repeat" description="WD" evidence="7">
    <location>
        <begin position="255"/>
        <end position="296"/>
    </location>
</feature>
<dbReference type="InterPro" id="IPR001680">
    <property type="entry name" value="WD40_rpt"/>
</dbReference>
<comment type="subcellular location">
    <subcellularLocation>
        <location evidence="1">Nucleus</location>
        <location evidence="1">Nucleolus</location>
    </subcellularLocation>
</comment>
<evidence type="ECO:0000313" key="10">
    <source>
        <dbReference type="Proteomes" id="UP001165065"/>
    </source>
</evidence>
<evidence type="ECO:0000256" key="8">
    <source>
        <dbReference type="SAM" id="MobiDB-lite"/>
    </source>
</evidence>
<keyword evidence="10" id="KW-1185">Reference proteome</keyword>
<feature type="compositionally biased region" description="Basic and acidic residues" evidence="8">
    <location>
        <begin position="45"/>
        <end position="54"/>
    </location>
</feature>
<evidence type="ECO:0000256" key="2">
    <source>
        <dbReference type="ARBA" id="ARBA00022552"/>
    </source>
</evidence>
<evidence type="ECO:0000256" key="4">
    <source>
        <dbReference type="ARBA" id="ARBA00022737"/>
    </source>
</evidence>
<proteinExistence type="inferred from homology"/>
<protein>
    <submittedName>
        <fullName evidence="9">Uncharacterized protein</fullName>
    </submittedName>
</protein>
<feature type="compositionally biased region" description="Acidic residues" evidence="8">
    <location>
        <begin position="110"/>
        <end position="120"/>
    </location>
</feature>
<evidence type="ECO:0000256" key="1">
    <source>
        <dbReference type="ARBA" id="ARBA00004604"/>
    </source>
</evidence>
<dbReference type="OrthoDB" id="1935146at2759"/>
<dbReference type="GO" id="GO:0034388">
    <property type="term" value="C:Pwp2p-containing subcomplex of 90S preribosome"/>
    <property type="evidence" value="ECO:0007669"/>
    <property type="project" value="TreeGrafter"/>
</dbReference>
<evidence type="ECO:0000256" key="7">
    <source>
        <dbReference type="PROSITE-ProRule" id="PRU00221"/>
    </source>
</evidence>
<accession>A0A9W7LBN2</accession>
<feature type="compositionally biased region" description="Low complexity" evidence="8">
    <location>
        <begin position="18"/>
        <end position="29"/>
    </location>
</feature>
<dbReference type="Gene3D" id="2.130.10.10">
    <property type="entry name" value="YVTN repeat-like/Quinoprotein amine dehydrogenase"/>
    <property type="match status" value="1"/>
</dbReference>
<comment type="caution">
    <text evidence="9">The sequence shown here is derived from an EMBL/GenBank/DDBJ whole genome shotgun (WGS) entry which is preliminary data.</text>
</comment>
<feature type="compositionally biased region" description="Low complexity" evidence="8">
    <location>
        <begin position="137"/>
        <end position="149"/>
    </location>
</feature>
<keyword evidence="2" id="KW-0698">rRNA processing</keyword>
<evidence type="ECO:0000256" key="3">
    <source>
        <dbReference type="ARBA" id="ARBA00022574"/>
    </source>
</evidence>
<dbReference type="PROSITE" id="PS50082">
    <property type="entry name" value="WD_REPEATS_2"/>
    <property type="match status" value="1"/>
</dbReference>
<dbReference type="AlphaFoldDB" id="A0A9W7LBN2"/>
<keyword evidence="5" id="KW-0539">Nucleus</keyword>
<name>A0A9W7LBN2_9STRA</name>
<dbReference type="PANTHER" id="PTHR18359:SF0">
    <property type="entry name" value="U3 SMALL NUCLEOLAR RNA-ASSOCIATED PROTEIN 18 HOMOLOG"/>
    <property type="match status" value="1"/>
</dbReference>
<dbReference type="SUPFAM" id="SSF50978">
    <property type="entry name" value="WD40 repeat-like"/>
    <property type="match status" value="1"/>
</dbReference>
<sequence>MTSLEINATKATNKRQASLLSNTTPSSSSEKGNNKSQEKKKRNKEKNSKNDKKDRIKKKKLKKMQDKKTEAALAATLFGSATTPSATPVVSTTSIEDSAESVDVVDFEEYSDSDVPEDTYDMSLPIPAWSDSDSESDSSSGGIDITKSGSRLKKLRENMDETNITERELERRLKKRMLEVSERVRAGFTDWANVGKGAGKRITMIGESGEDSSDEEEDDRRLQGIMNSTAPLAMGRDNLPSGDIDMVRGRDLNEVETSKSTVTAVKFHPSSEILFTAGYDKTLRFFRTTSSGTSGQTTETTLGGGSKIHGIHFPDLPILQASWSGGGSRVVCTGRRPFVYLYDVVSGKVDKIMKISGRDEKGWEKISVQEEGNGGMISMCGNDGSIILINGLTGEKHHSYRLTGAARCCGWDGMDLIAAGTEGEIWTWDIRMGGNGKPKNRVKVDDGTPIQCVAAKGGRVAAGCESGVVAVYKDGALEKSIMNLTTSVAGLTFNPSGEALALWTRRTRGGMRVYHTSGKTVFKNWPTSKTPLGYVWDVDWSKGGGGMAIGTDKGKALGYRVEYYKDV</sequence>
<feature type="region of interest" description="Disordered" evidence="8">
    <location>
        <begin position="1"/>
        <end position="98"/>
    </location>
</feature>
<evidence type="ECO:0000256" key="5">
    <source>
        <dbReference type="ARBA" id="ARBA00023242"/>
    </source>
</evidence>
<dbReference type="SMART" id="SM00320">
    <property type="entry name" value="WD40"/>
    <property type="match status" value="4"/>
</dbReference>
<evidence type="ECO:0000313" key="9">
    <source>
        <dbReference type="EMBL" id="GMI43871.1"/>
    </source>
</evidence>
<dbReference type="EMBL" id="BRYA01001463">
    <property type="protein sequence ID" value="GMI43871.1"/>
    <property type="molecule type" value="Genomic_DNA"/>
</dbReference>
<comment type="similarity">
    <text evidence="6">Belongs to the WD repeat UTP18 family.</text>
</comment>
<keyword evidence="3 7" id="KW-0853">WD repeat</keyword>
<dbReference type="GO" id="GO:0032040">
    <property type="term" value="C:small-subunit processome"/>
    <property type="evidence" value="ECO:0007669"/>
    <property type="project" value="TreeGrafter"/>
</dbReference>
<dbReference type="Proteomes" id="UP001165065">
    <property type="component" value="Unassembled WGS sequence"/>
</dbReference>
<reference evidence="10" key="1">
    <citation type="journal article" date="2023" name="Commun. Biol.">
        <title>Genome analysis of Parmales, the sister group of diatoms, reveals the evolutionary specialization of diatoms from phago-mixotrophs to photoautotrophs.</title>
        <authorList>
            <person name="Ban H."/>
            <person name="Sato S."/>
            <person name="Yoshikawa S."/>
            <person name="Yamada K."/>
            <person name="Nakamura Y."/>
            <person name="Ichinomiya M."/>
            <person name="Sato N."/>
            <person name="Blanc-Mathieu R."/>
            <person name="Endo H."/>
            <person name="Kuwata A."/>
            <person name="Ogata H."/>
        </authorList>
    </citation>
    <scope>NUCLEOTIDE SEQUENCE [LARGE SCALE GENOMIC DNA]</scope>
</reference>
<gene>
    <name evidence="9" type="ORF">TrCOL_g181</name>
</gene>
<dbReference type="InterPro" id="IPR036322">
    <property type="entry name" value="WD40_repeat_dom_sf"/>
</dbReference>
<dbReference type="InterPro" id="IPR015943">
    <property type="entry name" value="WD40/YVTN_repeat-like_dom_sf"/>
</dbReference>
<keyword evidence="4" id="KW-0677">Repeat</keyword>
<feature type="compositionally biased region" description="Polar residues" evidence="8">
    <location>
        <begin position="1"/>
        <end position="16"/>
    </location>
</feature>
<dbReference type="InterPro" id="IPR045161">
    <property type="entry name" value="Utp18"/>
</dbReference>
<dbReference type="GO" id="GO:0006364">
    <property type="term" value="P:rRNA processing"/>
    <property type="evidence" value="ECO:0007669"/>
    <property type="project" value="UniProtKB-KW"/>
</dbReference>
<evidence type="ECO:0000256" key="6">
    <source>
        <dbReference type="ARBA" id="ARBA00025767"/>
    </source>
</evidence>
<dbReference type="PANTHER" id="PTHR18359">
    <property type="entry name" value="WD-REPEAT PROTEIN-RELATED"/>
    <property type="match status" value="1"/>
</dbReference>
<feature type="compositionally biased region" description="Low complexity" evidence="8">
    <location>
        <begin position="80"/>
        <end position="94"/>
    </location>
</feature>